<keyword evidence="1" id="KW-1133">Transmembrane helix</keyword>
<proteinExistence type="predicted"/>
<evidence type="ECO:0000313" key="3">
    <source>
        <dbReference type="Proteomes" id="UP001501183"/>
    </source>
</evidence>
<reference evidence="3" key="1">
    <citation type="journal article" date="2019" name="Int. J. Syst. Evol. Microbiol.">
        <title>The Global Catalogue of Microorganisms (GCM) 10K type strain sequencing project: providing services to taxonomists for standard genome sequencing and annotation.</title>
        <authorList>
            <consortium name="The Broad Institute Genomics Platform"/>
            <consortium name="The Broad Institute Genome Sequencing Center for Infectious Disease"/>
            <person name="Wu L."/>
            <person name="Ma J."/>
        </authorList>
    </citation>
    <scope>NUCLEOTIDE SEQUENCE [LARGE SCALE GENOMIC DNA]</scope>
    <source>
        <strain evidence="3">JCM 32206</strain>
    </source>
</reference>
<sequence length="442" mass="44712">MPDLLVPAARRRAWWPALALVALSLLTVGGVVLGLRSPAVPARAVAVVNADTGPARMGERVIAALERSGDFEWEVVDDATARDSNHLAVVTIPEDFSDAVASLGTATPRQAELSVRRGDTADDDTMSRLTATVSEVTSATGIKNLLSGMASARTQLQQAMLPAQLLSAATAAADTQAREMLGGVEKMLPYLETANDGANQLVDVAGQVAGMVGQARGPATELSARLTDLGVTIGQVTTGADRLQHGLDEMAARVGAIDAGAAASLQRTAADLAELSGQLTAVTGLLGTGVGPDTDLGSALGSGFGQLESVSAQLSSAGSQLQQGIGPIAAQAPDLLGGTTDQILAGVAQLKSVSAQVSEQVGKGVDAIPARGGVQQDAMSATMAAPVSVDLTGDGTRPGPFAARNLMVVFAGTTVILAAALAWLLFRNTPRTKRSTASPAGS</sequence>
<gene>
    <name evidence="2" type="ORF">GCM10023094_32560</name>
</gene>
<keyword evidence="1" id="KW-0472">Membrane</keyword>
<name>A0ABP8P9E8_9NOCA</name>
<dbReference type="EMBL" id="BAABFB010000050">
    <property type="protein sequence ID" value="GAA4482516.1"/>
    <property type="molecule type" value="Genomic_DNA"/>
</dbReference>
<organism evidence="2 3">
    <name type="scientific">Rhodococcus olei</name>
    <dbReference type="NCBI Taxonomy" id="2161675"/>
    <lineage>
        <taxon>Bacteria</taxon>
        <taxon>Bacillati</taxon>
        <taxon>Actinomycetota</taxon>
        <taxon>Actinomycetes</taxon>
        <taxon>Mycobacteriales</taxon>
        <taxon>Nocardiaceae</taxon>
        <taxon>Rhodococcus</taxon>
    </lineage>
</organism>
<dbReference type="RefSeq" id="WP_345347023.1">
    <property type="nucleotide sequence ID" value="NZ_BAABFB010000050.1"/>
</dbReference>
<evidence type="ECO:0000256" key="1">
    <source>
        <dbReference type="SAM" id="Phobius"/>
    </source>
</evidence>
<keyword evidence="1" id="KW-0812">Transmembrane</keyword>
<accession>A0ABP8P9E8</accession>
<evidence type="ECO:0008006" key="4">
    <source>
        <dbReference type="Google" id="ProtNLM"/>
    </source>
</evidence>
<protein>
    <recommendedName>
        <fullName evidence="4">X-X-X-Leu-X-X-Gly heptad repeat protein</fullName>
    </recommendedName>
</protein>
<comment type="caution">
    <text evidence="2">The sequence shown here is derived from an EMBL/GenBank/DDBJ whole genome shotgun (WGS) entry which is preliminary data.</text>
</comment>
<dbReference type="Proteomes" id="UP001501183">
    <property type="component" value="Unassembled WGS sequence"/>
</dbReference>
<evidence type="ECO:0000313" key="2">
    <source>
        <dbReference type="EMBL" id="GAA4482516.1"/>
    </source>
</evidence>
<feature type="transmembrane region" description="Helical" evidence="1">
    <location>
        <begin position="406"/>
        <end position="426"/>
    </location>
</feature>
<keyword evidence="3" id="KW-1185">Reference proteome</keyword>